<organism evidence="1 2">
    <name type="scientific">Burkholderia phage BcepNazgul</name>
    <dbReference type="NCBI Taxonomy" id="242861"/>
    <lineage>
        <taxon>Viruses</taxon>
        <taxon>Duplodnaviria</taxon>
        <taxon>Heunggongvirae</taxon>
        <taxon>Uroviricota</taxon>
        <taxon>Caudoviricetes</taxon>
        <taxon>Casjensviridae</taxon>
        <taxon>Nazgulvirus</taxon>
        <taxon>Nazgulvirus bcepnazgul</taxon>
        <taxon>Burkholderia virus BcepNazgul</taxon>
    </lineage>
</organism>
<evidence type="ECO:0000313" key="1">
    <source>
        <dbReference type="EMBL" id="AAQ63328.1"/>
    </source>
</evidence>
<proteinExistence type="predicted"/>
<name>Q6UYL3_9CAUD</name>
<dbReference type="EMBL" id="AY357582">
    <property type="protein sequence ID" value="AAQ63328.1"/>
    <property type="molecule type" value="Genomic_DNA"/>
</dbReference>
<dbReference type="Proteomes" id="UP000002549">
    <property type="component" value="Segment"/>
</dbReference>
<dbReference type="GeneID" id="2559586"/>
<evidence type="ECO:0000313" key="2">
    <source>
        <dbReference type="Proteomes" id="UP000002549"/>
    </source>
</evidence>
<reference evidence="1" key="1">
    <citation type="submission" date="2006-02" db="EMBL/GenBank/DDBJ databases">
        <title>Complete nucleotide sequence of BcepNazgul, a novel soil phage of Burkholderia cepacia genomovar VII.</title>
        <authorList>
            <person name="Summer E.J."/>
            <person name="Peek M.L."/>
            <person name="Haliburton J.R."/>
            <person name="Hall E."/>
            <person name="Heusinkveld K."/>
            <person name="Simser J."/>
            <person name="No E.G."/>
            <person name="Gonzalez C.F."/>
            <person name="Young R.F."/>
        </authorList>
    </citation>
    <scope>NUCLEOTIDE SEQUENCE [LARGE SCALE GENOMIC DNA]</scope>
</reference>
<gene>
    <name evidence="1" type="ORF">Nazgul27</name>
</gene>
<accession>Q6UYL3</accession>
<protein>
    <submittedName>
        <fullName evidence="1">Uncharacterized protein</fullName>
    </submittedName>
</protein>
<dbReference type="KEGG" id="vg:2559586"/>
<keyword evidence="2" id="KW-1185">Reference proteome</keyword>
<sequence length="134" mass="15096">MSPQAALAKEIAGMIRRNVDNTDPSMLVRNVIPLDRNEALMLVGILEAVASAESFTEQKVYEALYPDSDPAKPIRDFLSVYAARLEAVRGVRMRNDETAFDYRTRSDSDGRLKLTNGQVRAFIDSFDRQSGRRQ</sequence>
<dbReference type="RefSeq" id="NP_918961.1">
    <property type="nucleotide sequence ID" value="NC_005091.2"/>
</dbReference>